<dbReference type="Gene3D" id="3.40.50.300">
    <property type="entry name" value="P-loop containing nucleotide triphosphate hydrolases"/>
    <property type="match status" value="1"/>
</dbReference>
<dbReference type="InterPro" id="IPR023115">
    <property type="entry name" value="TIF_IF2_dom3"/>
</dbReference>
<dbReference type="GO" id="GO:0003743">
    <property type="term" value="F:translation initiation factor activity"/>
    <property type="evidence" value="ECO:0007669"/>
    <property type="project" value="UniProtKB-UniRule"/>
</dbReference>
<feature type="compositionally biased region" description="Pro residues" evidence="10">
    <location>
        <begin position="57"/>
        <end position="82"/>
    </location>
</feature>
<dbReference type="CDD" id="cd03702">
    <property type="entry name" value="IF2_mtIF2_II"/>
    <property type="match status" value="1"/>
</dbReference>
<dbReference type="GO" id="GO:0003924">
    <property type="term" value="F:GTPase activity"/>
    <property type="evidence" value="ECO:0007669"/>
    <property type="project" value="UniProtKB-UniRule"/>
</dbReference>
<dbReference type="Gene3D" id="2.40.30.10">
    <property type="entry name" value="Translation factors"/>
    <property type="match status" value="2"/>
</dbReference>
<dbReference type="FunFam" id="3.40.50.300:FF:000019">
    <property type="entry name" value="Translation initiation factor IF-2"/>
    <property type="match status" value="1"/>
</dbReference>
<dbReference type="PANTHER" id="PTHR43381:SF5">
    <property type="entry name" value="TR-TYPE G DOMAIN-CONTAINING PROTEIN"/>
    <property type="match status" value="1"/>
</dbReference>
<feature type="compositionally biased region" description="Basic and acidic residues" evidence="10">
    <location>
        <begin position="92"/>
        <end position="140"/>
    </location>
</feature>
<dbReference type="GO" id="GO:0005829">
    <property type="term" value="C:cytosol"/>
    <property type="evidence" value="ECO:0007669"/>
    <property type="project" value="TreeGrafter"/>
</dbReference>
<dbReference type="Pfam" id="PF04760">
    <property type="entry name" value="IF2_N"/>
    <property type="match status" value="1"/>
</dbReference>
<dbReference type="EMBL" id="WTYK01000008">
    <property type="protein sequence ID" value="MXP42511.1"/>
    <property type="molecule type" value="Genomic_DNA"/>
</dbReference>
<evidence type="ECO:0000256" key="1">
    <source>
        <dbReference type="ARBA" id="ARBA00007733"/>
    </source>
</evidence>
<evidence type="ECO:0000256" key="8">
    <source>
        <dbReference type="HAMAP-Rule" id="MF_00100"/>
    </source>
</evidence>
<evidence type="ECO:0000256" key="6">
    <source>
        <dbReference type="ARBA" id="ARBA00022917"/>
    </source>
</evidence>
<evidence type="ECO:0000256" key="4">
    <source>
        <dbReference type="ARBA" id="ARBA00022540"/>
    </source>
</evidence>
<organism evidence="12 13">
    <name type="scientific">Croceibacterium soli</name>
    <dbReference type="NCBI Taxonomy" id="1739690"/>
    <lineage>
        <taxon>Bacteria</taxon>
        <taxon>Pseudomonadati</taxon>
        <taxon>Pseudomonadota</taxon>
        <taxon>Alphaproteobacteria</taxon>
        <taxon>Sphingomonadales</taxon>
        <taxon>Erythrobacteraceae</taxon>
        <taxon>Croceibacterium</taxon>
    </lineage>
</organism>
<dbReference type="InterPro" id="IPR015760">
    <property type="entry name" value="TIF_IF2"/>
</dbReference>
<evidence type="ECO:0000256" key="5">
    <source>
        <dbReference type="ARBA" id="ARBA00022741"/>
    </source>
</evidence>
<evidence type="ECO:0000256" key="9">
    <source>
        <dbReference type="RuleBase" id="RU000644"/>
    </source>
</evidence>
<feature type="compositionally biased region" description="Low complexity" evidence="10">
    <location>
        <begin position="141"/>
        <end position="151"/>
    </location>
</feature>
<name>A0A6I4UUR1_9SPHN</name>
<dbReference type="Gene3D" id="3.40.50.10050">
    <property type="entry name" value="Translation initiation factor IF- 2, domain 3"/>
    <property type="match status" value="1"/>
</dbReference>
<dbReference type="HAMAP" id="MF_00100_B">
    <property type="entry name" value="IF_2_B"/>
    <property type="match status" value="1"/>
</dbReference>
<evidence type="ECO:0000256" key="7">
    <source>
        <dbReference type="ARBA" id="ARBA00023134"/>
    </source>
</evidence>
<dbReference type="Pfam" id="PF22042">
    <property type="entry name" value="EF-G_D2"/>
    <property type="match status" value="1"/>
</dbReference>
<keyword evidence="3 8" id="KW-0963">Cytoplasm</keyword>
<keyword evidence="5 8" id="KW-0547">Nucleotide-binding</keyword>
<keyword evidence="6 8" id="KW-0648">Protein biosynthesis</keyword>
<feature type="region of interest" description="Disordered" evidence="10">
    <location>
        <begin position="1"/>
        <end position="232"/>
    </location>
</feature>
<protein>
    <recommendedName>
        <fullName evidence="2 8">Translation initiation factor IF-2</fullName>
    </recommendedName>
</protein>
<dbReference type="NCBIfam" id="TIGR00487">
    <property type="entry name" value="IF-2"/>
    <property type="match status" value="1"/>
</dbReference>
<dbReference type="AlphaFoldDB" id="A0A6I4UUR1"/>
<dbReference type="FunFam" id="3.40.50.10050:FF:000001">
    <property type="entry name" value="Translation initiation factor IF-2"/>
    <property type="match status" value="1"/>
</dbReference>
<evidence type="ECO:0000256" key="3">
    <source>
        <dbReference type="ARBA" id="ARBA00022490"/>
    </source>
</evidence>
<dbReference type="InterPro" id="IPR006847">
    <property type="entry name" value="IF2_N"/>
</dbReference>
<dbReference type="SUPFAM" id="SSF52540">
    <property type="entry name" value="P-loop containing nucleoside triphosphate hydrolases"/>
    <property type="match status" value="1"/>
</dbReference>
<dbReference type="FunFam" id="2.40.30.10:FF:000007">
    <property type="entry name" value="Translation initiation factor IF-2"/>
    <property type="match status" value="1"/>
</dbReference>
<accession>A0A6I4UUR1</accession>
<feature type="domain" description="Tr-type G" evidence="11">
    <location>
        <begin position="356"/>
        <end position="526"/>
    </location>
</feature>
<dbReference type="InterPro" id="IPR000795">
    <property type="entry name" value="T_Tr_GTP-bd_dom"/>
</dbReference>
<evidence type="ECO:0000313" key="12">
    <source>
        <dbReference type="EMBL" id="MXP42511.1"/>
    </source>
</evidence>
<keyword evidence="4 8" id="KW-0396">Initiation factor</keyword>
<dbReference type="Pfam" id="PF00009">
    <property type="entry name" value="GTP_EFTU"/>
    <property type="match status" value="1"/>
</dbReference>
<dbReference type="SUPFAM" id="SSF52156">
    <property type="entry name" value="Initiation factor IF2/eIF5b, domain 3"/>
    <property type="match status" value="1"/>
</dbReference>
<feature type="binding site" evidence="8">
    <location>
        <begin position="466"/>
        <end position="469"/>
    </location>
    <ligand>
        <name>GTP</name>
        <dbReference type="ChEBI" id="CHEBI:37565"/>
    </ligand>
</feature>
<comment type="caution">
    <text evidence="8">Lacks conserved residue(s) required for the propagation of feature annotation.</text>
</comment>
<proteinExistence type="inferred from homology"/>
<evidence type="ECO:0000256" key="2">
    <source>
        <dbReference type="ARBA" id="ARBA00020675"/>
    </source>
</evidence>
<dbReference type="Proteomes" id="UP000469159">
    <property type="component" value="Unassembled WGS sequence"/>
</dbReference>
<dbReference type="CDD" id="cd03692">
    <property type="entry name" value="mtIF2_IVc"/>
    <property type="match status" value="1"/>
</dbReference>
<comment type="function">
    <text evidence="8 9">One of the essential components for the initiation of protein synthesis. Protects formylmethionyl-tRNA from spontaneous hydrolysis and promotes its binding to the 30S ribosomal subunits. Also involved in the hydrolysis of GTP during the formation of the 70S ribosomal complex.</text>
</comment>
<dbReference type="OrthoDB" id="9811804at2"/>
<evidence type="ECO:0000256" key="10">
    <source>
        <dbReference type="SAM" id="MobiDB-lite"/>
    </source>
</evidence>
<sequence>MSDNNETPAPRKPLGLKRAVDAGEVKQTFSHGRTNKVAVEVKRRRKLSKPGEAAAPAPEPTPAPAPAPVAAPAPAPAPPPRRVPASSAAETPQERVARLQREAEEDRLRQAEEMRRREEEEKARAIEEEKRRAQEKRMAEEAPAAPAAIEPAAKEAEAQPEPQAAEPEAAAPAATPAEGGEEATSAPAPRRFTPVARPEVKRPEKKREEKKPGRVEARVPDRADKRRGGKLSVKTAFNEDEGARARSLAALKRAREKERRAHFGGQAKARDKQVRDVVVPEAITVQELANRMAEKGADLVKALFNLGMMVTVNQTIDQDTAELLVEEFGHNIKRVSESDADVDTTTDVDPEETLQPRPPVVTIMGHVDHGKTSLLDALRGTDVVKGEAGGITQHIGAYQITTKSKDKITVLDTPGHAAFTEMRARGANVTDIVVLVVAADDGIMPQTIEAINHTRAAGVPMIVAINKIDKPEANPKRIRERLLEHEVVVEAMSGDVQDVEVSAKTGQGLDDLIEKILLQAELLELKANPDRDAEATVIEAQLDKGRGPVATVLVTRGTLKRGDVFVVGTESGRVRALIDDKGKQVKEAGPSMAVEVLGLGGVPMAGDQLSVVENEQRAREAAQYRQEKATEKRTALAPTNFDTMFTSLQSDVVEFPVVVKADVQGSVEAINTALHNLSNDDIKVRVLHAGVGAITESDVTLAAATGAPIIGFNVRPNPKARQLVARDKVEMKYFDVIYHLTDEIAKEMAGVLGPLKIENVLGRAEVKQVFPAGKKDKAAGLLVTEGTIRKGLYARLTRQDVIVSATTIASLRRFKDDVDEVRSGLECGVVLADTNDIKPGDMLEVFEVEERERTL</sequence>
<dbReference type="RefSeq" id="WP_160747371.1">
    <property type="nucleotide sequence ID" value="NZ_WTYK01000008.1"/>
</dbReference>
<dbReference type="InterPro" id="IPR000178">
    <property type="entry name" value="TF_IF2_bacterial-like"/>
</dbReference>
<dbReference type="PANTHER" id="PTHR43381">
    <property type="entry name" value="TRANSLATION INITIATION FACTOR IF-2-RELATED"/>
    <property type="match status" value="1"/>
</dbReference>
<comment type="similarity">
    <text evidence="1 8 9">Belongs to the TRAFAC class translation factor GTPase superfamily. Classic translation factor GTPase family. IF-2 subfamily.</text>
</comment>
<feature type="binding site" evidence="8">
    <location>
        <begin position="365"/>
        <end position="372"/>
    </location>
    <ligand>
        <name>GTP</name>
        <dbReference type="ChEBI" id="CHEBI:37565"/>
    </ligand>
</feature>
<dbReference type="GO" id="GO:0005525">
    <property type="term" value="F:GTP binding"/>
    <property type="evidence" value="ECO:0007669"/>
    <property type="project" value="UniProtKB-KW"/>
</dbReference>
<dbReference type="CDD" id="cd01887">
    <property type="entry name" value="IF2_eIF5B"/>
    <property type="match status" value="1"/>
</dbReference>
<dbReference type="InterPro" id="IPR005225">
    <property type="entry name" value="Small_GTP-bd"/>
</dbReference>
<dbReference type="InterPro" id="IPR053905">
    <property type="entry name" value="EF-G-like_DII"/>
</dbReference>
<dbReference type="SUPFAM" id="SSF50447">
    <property type="entry name" value="Translation proteins"/>
    <property type="match status" value="2"/>
</dbReference>
<dbReference type="Pfam" id="PF08364">
    <property type="entry name" value="IF2_assoc"/>
    <property type="match status" value="1"/>
</dbReference>
<evidence type="ECO:0000259" key="11">
    <source>
        <dbReference type="PROSITE" id="PS51722"/>
    </source>
</evidence>
<dbReference type="InterPro" id="IPR027417">
    <property type="entry name" value="P-loop_NTPase"/>
</dbReference>
<keyword evidence="7 8" id="KW-0342">GTP-binding</keyword>
<dbReference type="FunFam" id="2.40.30.10:FF:000008">
    <property type="entry name" value="Translation initiation factor IF-2"/>
    <property type="match status" value="1"/>
</dbReference>
<comment type="caution">
    <text evidence="12">The sequence shown here is derived from an EMBL/GenBank/DDBJ whole genome shotgun (WGS) entry which is preliminary data.</text>
</comment>
<dbReference type="Pfam" id="PF11987">
    <property type="entry name" value="IF-2"/>
    <property type="match status" value="1"/>
</dbReference>
<feature type="compositionally biased region" description="Basic and acidic residues" evidence="10">
    <location>
        <begin position="198"/>
        <end position="226"/>
    </location>
</feature>
<evidence type="ECO:0000313" key="13">
    <source>
        <dbReference type="Proteomes" id="UP000469159"/>
    </source>
</evidence>
<dbReference type="InterPro" id="IPR044145">
    <property type="entry name" value="IF2_II"/>
</dbReference>
<feature type="binding site" evidence="8">
    <location>
        <begin position="412"/>
        <end position="416"/>
    </location>
    <ligand>
        <name>GTP</name>
        <dbReference type="ChEBI" id="CHEBI:37565"/>
    </ligand>
</feature>
<comment type="subcellular location">
    <subcellularLocation>
        <location evidence="8">Cytoplasm</location>
    </subcellularLocation>
</comment>
<feature type="compositionally biased region" description="Low complexity" evidence="10">
    <location>
        <begin position="159"/>
        <end position="189"/>
    </location>
</feature>
<dbReference type="InterPro" id="IPR009000">
    <property type="entry name" value="Transl_B-barrel_sf"/>
</dbReference>
<reference evidence="12 13" key="1">
    <citation type="submission" date="2019-12" db="EMBL/GenBank/DDBJ databases">
        <title>Genomic-based taxomic classification of the family Erythrobacteraceae.</title>
        <authorList>
            <person name="Xu L."/>
        </authorList>
    </citation>
    <scope>NUCLEOTIDE SEQUENCE [LARGE SCALE GENOMIC DNA]</scope>
    <source>
        <strain evidence="12 13">MCCC 1K02066</strain>
    </source>
</reference>
<dbReference type="NCBIfam" id="TIGR00231">
    <property type="entry name" value="small_GTP"/>
    <property type="match status" value="1"/>
</dbReference>
<dbReference type="PROSITE" id="PS51722">
    <property type="entry name" value="G_TR_2"/>
    <property type="match status" value="1"/>
</dbReference>
<keyword evidence="13" id="KW-1185">Reference proteome</keyword>
<gene>
    <name evidence="8 12" type="primary">infB</name>
    <name evidence="12" type="ORF">GRI75_12760</name>
</gene>
<dbReference type="InterPro" id="IPR013575">
    <property type="entry name" value="IF2_assoc_dom_bac"/>
</dbReference>
<dbReference type="InterPro" id="IPR036925">
    <property type="entry name" value="TIF_IF2_dom3_sf"/>
</dbReference>